<evidence type="ECO:0000259" key="4">
    <source>
        <dbReference type="PROSITE" id="PS00022"/>
    </source>
</evidence>
<dbReference type="InterPro" id="IPR029058">
    <property type="entry name" value="AB_hydrolase_fold"/>
</dbReference>
<dbReference type="PROSITE" id="PS01186">
    <property type="entry name" value="EGF_2"/>
    <property type="match status" value="1"/>
</dbReference>
<keyword evidence="7" id="KW-1185">Reference proteome</keyword>
<dbReference type="InParanoid" id="A0A0V0QSQ1"/>
<evidence type="ECO:0000256" key="1">
    <source>
        <dbReference type="SAM" id="MobiDB-lite"/>
    </source>
</evidence>
<organism evidence="6 7">
    <name type="scientific">Pseudocohnilembus persalinus</name>
    <name type="common">Ciliate</name>
    <dbReference type="NCBI Taxonomy" id="266149"/>
    <lineage>
        <taxon>Eukaryota</taxon>
        <taxon>Sar</taxon>
        <taxon>Alveolata</taxon>
        <taxon>Ciliophora</taxon>
        <taxon>Intramacronucleata</taxon>
        <taxon>Oligohymenophorea</taxon>
        <taxon>Scuticociliatia</taxon>
        <taxon>Philasterida</taxon>
        <taxon>Pseudocohnilembidae</taxon>
        <taxon>Pseudocohnilembus</taxon>
    </lineage>
</organism>
<proteinExistence type="predicted"/>
<dbReference type="PROSITE" id="PS00022">
    <property type="entry name" value="EGF_1"/>
    <property type="match status" value="1"/>
</dbReference>
<dbReference type="Proteomes" id="UP000054937">
    <property type="component" value="Unassembled WGS sequence"/>
</dbReference>
<comment type="caution">
    <text evidence="6">The sequence shown here is derived from an EMBL/GenBank/DDBJ whole genome shotgun (WGS) entry which is preliminary data.</text>
</comment>
<feature type="domain" description="EGF-like" evidence="4 5">
    <location>
        <begin position="484"/>
        <end position="495"/>
    </location>
</feature>
<dbReference type="AlphaFoldDB" id="A0A0V0QSQ1"/>
<keyword evidence="2" id="KW-0472">Membrane</keyword>
<sequence length="687" mass="79170">MSQKYNFTLLLLTLLIISIQFFDVQSQTIQCDTEADDYVDYKNFPNYVENTEFDGESTKCSYAGYNSINENKFFYWYFPSQSKLSISQIPTVLFINGPLGQTVLYPLFTEFGDFSIQQNEAGENFFTERLNSWTRFMSVVYIELYPAAGLNPQYQNMSFDDLTETLSQIIKYYKDKFPKQQVSLYTRDFGAKLALKQNSTLNNIILDHPLISVQTSLQNMLYGSVGMGSLSLQNIDIYNTLVKRCQQEIQNKSQQQYEECFETFEKLIINDSQLNPQDSRFDLYNSISNRIPIVESYMNDHLDDIASVLNLEDFTNQSFLVEDGETINSYGNYYGADNSSDLKTKSKSANLQMFYGQFNLMNGPQSGFQLISDIFGYNATNFPTRKLYSTGIMVSGGIESGEKMGYYYQIPQYNLNLNLFSIKQGYTQNTWLEQASELVYNMATIQTNYCYTYNQRTCNMTQSREQFFNQCSQNGSWNSTQHVCQCKSGFTGSDCSQQINSINIEDVQKITLMPREWYYIQLNTDSAQVMFQIKDEIKKIQQKEYIETELGGLQIFISEQGIVDDIWNSISGYEQSVSDGFQTYSINKFVGEKSLILKNPSYPYIAIGNSDYHYAYTLDLQQLTIQPVKDFWDSSALEVINIVMFIFAILLLVIGGYFLKQNSDLKKQGKQDEEEEESISGKEDNRA</sequence>
<evidence type="ECO:0000259" key="5">
    <source>
        <dbReference type="PROSITE" id="PS01186"/>
    </source>
</evidence>
<evidence type="ECO:0000313" key="6">
    <source>
        <dbReference type="EMBL" id="KRX05217.1"/>
    </source>
</evidence>
<keyword evidence="2" id="KW-1133">Transmembrane helix</keyword>
<evidence type="ECO:0000256" key="2">
    <source>
        <dbReference type="SAM" id="Phobius"/>
    </source>
</evidence>
<feature type="transmembrane region" description="Helical" evidence="2">
    <location>
        <begin position="639"/>
        <end position="659"/>
    </location>
</feature>
<dbReference type="InterPro" id="IPR000742">
    <property type="entry name" value="EGF"/>
</dbReference>
<dbReference type="EMBL" id="LDAU01000110">
    <property type="protein sequence ID" value="KRX05217.1"/>
    <property type="molecule type" value="Genomic_DNA"/>
</dbReference>
<keyword evidence="2" id="KW-0812">Transmembrane</keyword>
<dbReference type="Gene3D" id="3.40.50.1820">
    <property type="entry name" value="alpha/beta hydrolase"/>
    <property type="match status" value="1"/>
</dbReference>
<reference evidence="6 7" key="1">
    <citation type="journal article" date="2015" name="Sci. Rep.">
        <title>Genome of the facultative scuticociliatosis pathogen Pseudocohnilembus persalinus provides insight into its virulence through horizontal gene transfer.</title>
        <authorList>
            <person name="Xiong J."/>
            <person name="Wang G."/>
            <person name="Cheng J."/>
            <person name="Tian M."/>
            <person name="Pan X."/>
            <person name="Warren A."/>
            <person name="Jiang C."/>
            <person name="Yuan D."/>
            <person name="Miao W."/>
        </authorList>
    </citation>
    <scope>NUCLEOTIDE SEQUENCE [LARGE SCALE GENOMIC DNA]</scope>
    <source>
        <strain evidence="6">36N120E</strain>
    </source>
</reference>
<protein>
    <recommendedName>
        <fullName evidence="4 5">EGF-like domain-containing protein</fullName>
    </recommendedName>
</protein>
<feature type="region of interest" description="Disordered" evidence="1">
    <location>
        <begin position="665"/>
        <end position="687"/>
    </location>
</feature>
<dbReference type="SUPFAM" id="SSF53474">
    <property type="entry name" value="alpha/beta-Hydrolases"/>
    <property type="match status" value="1"/>
</dbReference>
<keyword evidence="3" id="KW-0732">Signal</keyword>
<evidence type="ECO:0000313" key="7">
    <source>
        <dbReference type="Proteomes" id="UP000054937"/>
    </source>
</evidence>
<gene>
    <name evidence="6" type="ORF">PPERSA_06851</name>
</gene>
<name>A0A0V0QSQ1_PSEPJ</name>
<feature type="signal peptide" evidence="3">
    <location>
        <begin position="1"/>
        <end position="26"/>
    </location>
</feature>
<feature type="chain" id="PRO_5006867569" description="EGF-like domain-containing protein" evidence="3">
    <location>
        <begin position="27"/>
        <end position="687"/>
    </location>
</feature>
<accession>A0A0V0QSQ1</accession>
<evidence type="ECO:0000256" key="3">
    <source>
        <dbReference type="SAM" id="SignalP"/>
    </source>
</evidence>